<dbReference type="Proteomes" id="UP000509460">
    <property type="component" value="Chromosome"/>
</dbReference>
<keyword evidence="2" id="KW-0804">Transcription</keyword>
<evidence type="ECO:0000259" key="3">
    <source>
        <dbReference type="Pfam" id="PF05043"/>
    </source>
</evidence>
<evidence type="ECO:0000313" key="4">
    <source>
        <dbReference type="EMBL" id="BBM14448.1"/>
    </source>
</evidence>
<dbReference type="Pfam" id="PF05043">
    <property type="entry name" value="Mga"/>
    <property type="match status" value="1"/>
</dbReference>
<dbReference type="InterPro" id="IPR036388">
    <property type="entry name" value="WH-like_DNA-bd_sf"/>
</dbReference>
<sequence length="498" mass="58614">MKEFQLNFIMNKQTVRILRILNKFEHHASTTLNNLSEVLNIPTRTIIKDIQEIKNIFNESIDLSTSPSGYHFNVSDDYRYKEIKQSLLQNEPLFIMIENIFFGHLYNVPELSDQLHLSESTLLRYIYKAQSFLSEFQIKLKTSPVDFHGKEINIRHFFHSFYSDSDITPHTVFPTLEVKEITAKITEKITLKECAPITFESFNYHLYITLTRSFNGKTIDNLPDNLVILNEKKVLLYNEILKQVILEYFDNDLSLEEKQYIYLLTLCKRSVFDEESEQIFQSLQPQPKEIEEWTKQFLELAFDTEQEKSICSLYIRSFFFSTHLKYRLSPILLQNLDDITLYSKQKFPCEYQRNEAFIQHTLGETYELTLKQIEGVSISLTLLNYTLSLVHARPSKQIAFLLEGNSYIRELIEATAINYLGTTHRVYFPNKHDTDIERIKKIKFDVIVTNYSEYLISTLTGKTTLLFDTIPTAENWNELFTLIDPNATKLYSLKDARR</sequence>
<dbReference type="PANTHER" id="PTHR30185:SF18">
    <property type="entry name" value="TRANSCRIPTIONAL REGULATOR MTLR"/>
    <property type="match status" value="1"/>
</dbReference>
<dbReference type="RefSeq" id="WP_010734207.1">
    <property type="nucleotide sequence ID" value="NZ_AP019810.1"/>
</dbReference>
<dbReference type="PANTHER" id="PTHR30185">
    <property type="entry name" value="CRYPTIC BETA-GLUCOSIDE BGL OPERON ANTITERMINATOR"/>
    <property type="match status" value="1"/>
</dbReference>
<dbReference type="InterPro" id="IPR007737">
    <property type="entry name" value="Mga_HTH"/>
</dbReference>
<dbReference type="GO" id="GO:0006355">
    <property type="term" value="P:regulation of DNA-templated transcription"/>
    <property type="evidence" value="ECO:0007669"/>
    <property type="project" value="InterPro"/>
</dbReference>
<dbReference type="EMBL" id="AP019810">
    <property type="protein sequence ID" value="BBM14448.1"/>
    <property type="molecule type" value="Genomic_DNA"/>
</dbReference>
<organism evidence="4 5">
    <name type="scientific">Enterococcus mundtii</name>
    <dbReference type="NCBI Taxonomy" id="53346"/>
    <lineage>
        <taxon>Bacteria</taxon>
        <taxon>Bacillati</taxon>
        <taxon>Bacillota</taxon>
        <taxon>Bacilli</taxon>
        <taxon>Lactobacillales</taxon>
        <taxon>Enterococcaceae</taxon>
        <taxon>Enterococcus</taxon>
    </lineage>
</organism>
<dbReference type="AlphaFoldDB" id="A0AAI8R940"/>
<evidence type="ECO:0000256" key="2">
    <source>
        <dbReference type="ARBA" id="ARBA00023163"/>
    </source>
</evidence>
<dbReference type="InterPro" id="IPR036634">
    <property type="entry name" value="PRD_sf"/>
</dbReference>
<dbReference type="Gene3D" id="1.10.10.10">
    <property type="entry name" value="Winged helix-like DNA-binding domain superfamily/Winged helix DNA-binding domain"/>
    <property type="match status" value="2"/>
</dbReference>
<keyword evidence="1" id="KW-0805">Transcription regulation</keyword>
<accession>A0AAI8R940</accession>
<evidence type="ECO:0000313" key="5">
    <source>
        <dbReference type="Proteomes" id="UP000509460"/>
    </source>
</evidence>
<dbReference type="InterPro" id="IPR050661">
    <property type="entry name" value="BglG_antiterminators"/>
</dbReference>
<name>A0AAI8R940_ENTMU</name>
<reference evidence="4 5" key="1">
    <citation type="submission" date="2019-07" db="EMBL/GenBank/DDBJ databases">
        <title>antibiotic susceptibility of plant-derived lactic acid bacteria.</title>
        <authorList>
            <person name="Sugiyama M."/>
            <person name="Noda M."/>
        </authorList>
    </citation>
    <scope>NUCLEOTIDE SEQUENCE [LARGE SCALE GENOMIC DNA]</scope>
    <source>
        <strain evidence="4 5">15-1A</strain>
    </source>
</reference>
<feature type="domain" description="Mga helix-turn-helix" evidence="3">
    <location>
        <begin position="80"/>
        <end position="162"/>
    </location>
</feature>
<dbReference type="SUPFAM" id="SSF63520">
    <property type="entry name" value="PTS-regulatory domain, PRD"/>
    <property type="match status" value="1"/>
</dbReference>
<evidence type="ECO:0000256" key="1">
    <source>
        <dbReference type="ARBA" id="ARBA00023015"/>
    </source>
</evidence>
<protein>
    <recommendedName>
        <fullName evidence="3">Mga helix-turn-helix domain-containing protein</fullName>
    </recommendedName>
</protein>
<gene>
    <name evidence="4" type="ORF">EM151A_1212</name>
</gene>
<proteinExistence type="predicted"/>